<dbReference type="GeneID" id="19402381"/>
<keyword evidence="2" id="KW-1185">Reference proteome</keyword>
<gene>
    <name evidence="1" type="ORF">SETTUDRAFT_20998</name>
</gene>
<sequence length="92" mass="10230">MDPIQEAIAEIESREPGDKFSYQAIAKKHGVARMTLMRRHRGETKAYGVRNLSLHPQHEKELIWLESRFQKAGLTGSSAGTPTISSLPTARG</sequence>
<accession>R0KB80</accession>
<dbReference type="OrthoDB" id="3942738at2759"/>
<reference evidence="1 2" key="1">
    <citation type="journal article" date="2012" name="PLoS Pathog.">
        <title>Diverse lifestyles and strategies of plant pathogenesis encoded in the genomes of eighteen Dothideomycetes fungi.</title>
        <authorList>
            <person name="Ohm R.A."/>
            <person name="Feau N."/>
            <person name="Henrissat B."/>
            <person name="Schoch C.L."/>
            <person name="Horwitz B.A."/>
            <person name="Barry K.W."/>
            <person name="Condon B.J."/>
            <person name="Copeland A.C."/>
            <person name="Dhillon B."/>
            <person name="Glaser F."/>
            <person name="Hesse C.N."/>
            <person name="Kosti I."/>
            <person name="LaButti K."/>
            <person name="Lindquist E.A."/>
            <person name="Lucas S."/>
            <person name="Salamov A.A."/>
            <person name="Bradshaw R.E."/>
            <person name="Ciuffetti L."/>
            <person name="Hamelin R.C."/>
            <person name="Kema G.H.J."/>
            <person name="Lawrence C."/>
            <person name="Scott J.A."/>
            <person name="Spatafora J.W."/>
            <person name="Turgeon B.G."/>
            <person name="de Wit P.J.G.M."/>
            <person name="Zhong S."/>
            <person name="Goodwin S.B."/>
            <person name="Grigoriev I.V."/>
        </authorList>
    </citation>
    <scope>NUCLEOTIDE SEQUENCE [LARGE SCALE GENOMIC DNA]</scope>
    <source>
        <strain evidence="2">28A</strain>
    </source>
</reference>
<dbReference type="HOGENOM" id="CLU_013929_17_4_1"/>
<protein>
    <recommendedName>
        <fullName evidence="3">HTH psq-type domain-containing protein</fullName>
    </recommendedName>
</protein>
<evidence type="ECO:0000313" key="2">
    <source>
        <dbReference type="Proteomes" id="UP000016935"/>
    </source>
</evidence>
<name>R0KB80_EXST2</name>
<dbReference type="Proteomes" id="UP000016935">
    <property type="component" value="Unassembled WGS sequence"/>
</dbReference>
<reference evidence="1 2" key="2">
    <citation type="journal article" date="2013" name="PLoS Genet.">
        <title>Comparative genome structure, secondary metabolite, and effector coding capacity across Cochliobolus pathogens.</title>
        <authorList>
            <person name="Condon B.J."/>
            <person name="Leng Y."/>
            <person name="Wu D."/>
            <person name="Bushley K.E."/>
            <person name="Ohm R.A."/>
            <person name="Otillar R."/>
            <person name="Martin J."/>
            <person name="Schackwitz W."/>
            <person name="Grimwood J."/>
            <person name="MohdZainudin N."/>
            <person name="Xue C."/>
            <person name="Wang R."/>
            <person name="Manning V.A."/>
            <person name="Dhillon B."/>
            <person name="Tu Z.J."/>
            <person name="Steffenson B.J."/>
            <person name="Salamov A."/>
            <person name="Sun H."/>
            <person name="Lowry S."/>
            <person name="LaButti K."/>
            <person name="Han J."/>
            <person name="Copeland A."/>
            <person name="Lindquist E."/>
            <person name="Barry K."/>
            <person name="Schmutz J."/>
            <person name="Baker S.E."/>
            <person name="Ciuffetti L.M."/>
            <person name="Grigoriev I.V."/>
            <person name="Zhong S."/>
            <person name="Turgeon B.G."/>
        </authorList>
    </citation>
    <scope>NUCLEOTIDE SEQUENCE [LARGE SCALE GENOMIC DNA]</scope>
    <source>
        <strain evidence="2">28A</strain>
    </source>
</reference>
<proteinExistence type="predicted"/>
<evidence type="ECO:0008006" key="3">
    <source>
        <dbReference type="Google" id="ProtNLM"/>
    </source>
</evidence>
<dbReference type="AlphaFoldDB" id="R0KB80"/>
<evidence type="ECO:0000313" key="1">
    <source>
        <dbReference type="EMBL" id="EOA85502.1"/>
    </source>
</evidence>
<dbReference type="RefSeq" id="XP_008026954.1">
    <property type="nucleotide sequence ID" value="XM_008028763.1"/>
</dbReference>
<dbReference type="EMBL" id="KB908703">
    <property type="protein sequence ID" value="EOA85502.1"/>
    <property type="molecule type" value="Genomic_DNA"/>
</dbReference>
<organism evidence="1 2">
    <name type="scientific">Exserohilum turcicum (strain 28A)</name>
    <name type="common">Northern leaf blight fungus</name>
    <name type="synonym">Setosphaeria turcica</name>
    <dbReference type="NCBI Taxonomy" id="671987"/>
    <lineage>
        <taxon>Eukaryota</taxon>
        <taxon>Fungi</taxon>
        <taxon>Dikarya</taxon>
        <taxon>Ascomycota</taxon>
        <taxon>Pezizomycotina</taxon>
        <taxon>Dothideomycetes</taxon>
        <taxon>Pleosporomycetidae</taxon>
        <taxon>Pleosporales</taxon>
        <taxon>Pleosporineae</taxon>
        <taxon>Pleosporaceae</taxon>
        <taxon>Exserohilum</taxon>
    </lineage>
</organism>